<dbReference type="PANTHER" id="PTHR35008">
    <property type="entry name" value="BLL4482 PROTEIN-RELATED"/>
    <property type="match status" value="1"/>
</dbReference>
<keyword evidence="8" id="KW-1185">Reference proteome</keyword>
<dbReference type="OrthoDB" id="9805440at2"/>
<dbReference type="AlphaFoldDB" id="A0A1I7MTQ5"/>
<dbReference type="Pfam" id="PF00034">
    <property type="entry name" value="Cytochrom_C"/>
    <property type="match status" value="1"/>
</dbReference>
<dbReference type="PROSITE" id="PS51007">
    <property type="entry name" value="CYTC"/>
    <property type="match status" value="2"/>
</dbReference>
<evidence type="ECO:0000256" key="2">
    <source>
        <dbReference type="ARBA" id="ARBA00022723"/>
    </source>
</evidence>
<dbReference type="PANTHER" id="PTHR35008:SF8">
    <property type="entry name" value="ALCOHOL DEHYDROGENASE CYTOCHROME C SUBUNIT"/>
    <property type="match status" value="1"/>
</dbReference>
<feature type="compositionally biased region" description="Low complexity" evidence="5">
    <location>
        <begin position="207"/>
        <end position="219"/>
    </location>
</feature>
<dbReference type="GO" id="GO:0020037">
    <property type="term" value="F:heme binding"/>
    <property type="evidence" value="ECO:0007669"/>
    <property type="project" value="InterPro"/>
</dbReference>
<evidence type="ECO:0000313" key="7">
    <source>
        <dbReference type="EMBL" id="SFV25789.1"/>
    </source>
</evidence>
<organism evidence="7 8">
    <name type="scientific">Hyphomicrobium facile</name>
    <dbReference type="NCBI Taxonomy" id="51670"/>
    <lineage>
        <taxon>Bacteria</taxon>
        <taxon>Pseudomonadati</taxon>
        <taxon>Pseudomonadota</taxon>
        <taxon>Alphaproteobacteria</taxon>
        <taxon>Hyphomicrobiales</taxon>
        <taxon>Hyphomicrobiaceae</taxon>
        <taxon>Hyphomicrobium</taxon>
    </lineage>
</organism>
<evidence type="ECO:0000256" key="3">
    <source>
        <dbReference type="ARBA" id="ARBA00023004"/>
    </source>
</evidence>
<dbReference type="InterPro" id="IPR036909">
    <property type="entry name" value="Cyt_c-like_dom_sf"/>
</dbReference>
<evidence type="ECO:0000259" key="6">
    <source>
        <dbReference type="PROSITE" id="PS51007"/>
    </source>
</evidence>
<evidence type="ECO:0000256" key="1">
    <source>
        <dbReference type="ARBA" id="ARBA00022617"/>
    </source>
</evidence>
<keyword evidence="2 4" id="KW-0479">Metal-binding</keyword>
<dbReference type="InterPro" id="IPR003468">
    <property type="entry name" value="Cyt_c_oxidase_monohaem-su/FixO"/>
</dbReference>
<dbReference type="SUPFAM" id="SSF46626">
    <property type="entry name" value="Cytochrome c"/>
    <property type="match status" value="2"/>
</dbReference>
<evidence type="ECO:0000313" key="8">
    <source>
        <dbReference type="Proteomes" id="UP000199423"/>
    </source>
</evidence>
<dbReference type="GO" id="GO:0009055">
    <property type="term" value="F:electron transfer activity"/>
    <property type="evidence" value="ECO:0007669"/>
    <property type="project" value="InterPro"/>
</dbReference>
<dbReference type="Gene3D" id="1.10.760.10">
    <property type="entry name" value="Cytochrome c-like domain"/>
    <property type="match status" value="2"/>
</dbReference>
<accession>A0A1I7MTQ5</accession>
<dbReference type="GO" id="GO:0046872">
    <property type="term" value="F:metal ion binding"/>
    <property type="evidence" value="ECO:0007669"/>
    <property type="project" value="UniProtKB-KW"/>
</dbReference>
<feature type="region of interest" description="Disordered" evidence="5">
    <location>
        <begin position="187"/>
        <end position="219"/>
    </location>
</feature>
<dbReference type="InterPro" id="IPR009056">
    <property type="entry name" value="Cyt_c-like_dom"/>
</dbReference>
<gene>
    <name evidence="7" type="ORF">SAMN04488557_0131</name>
</gene>
<dbReference type="STRING" id="51670.SAMN04488557_0131"/>
<keyword evidence="1 4" id="KW-0349">Heme</keyword>
<dbReference type="InterPro" id="IPR051459">
    <property type="entry name" value="Cytochrome_c-type_DH"/>
</dbReference>
<dbReference type="Proteomes" id="UP000199423">
    <property type="component" value="Unassembled WGS sequence"/>
</dbReference>
<reference evidence="8" key="1">
    <citation type="submission" date="2016-10" db="EMBL/GenBank/DDBJ databases">
        <authorList>
            <person name="Varghese N."/>
            <person name="Submissions S."/>
        </authorList>
    </citation>
    <scope>NUCLEOTIDE SEQUENCE [LARGE SCALE GENOMIC DNA]</scope>
    <source>
        <strain evidence="8">DSM 1565</strain>
    </source>
</reference>
<dbReference type="EMBL" id="FPCH01000001">
    <property type="protein sequence ID" value="SFV25789.1"/>
    <property type="molecule type" value="Genomic_DNA"/>
</dbReference>
<feature type="domain" description="Cytochrome c" evidence="6">
    <location>
        <begin position="44"/>
        <end position="180"/>
    </location>
</feature>
<sequence length="334" mass="34831">MNKLVAIAGGSTLVYAGLALLMGVLPGITLSQTPAGPGVNPLTLIEAEGRDVYVANGCSYCHTQQVRPLTQDKVFGRPSAPGDFAYQTPELLGSERTGPDLTNIGARQPSAVWQYIHLYNPRAVVPESIMPSFSWMFDVVDKAPAGITPVPLPKAYAPANGVVVPSSEAQALLAYLMSLKQTAWQENKTTAGTPPAPSERPATTSLAATQAPSAGASAPTISGYDAAKGKQLFSANCSVCHQETGEGLAGAFPPLKNNAVVNDANPGAHIHNVLFGLEGVPVDGVKYESAMPPFSTVLNDADIAAIVNYERSSWGNHGKLVTAQDVAAERAKGK</sequence>
<evidence type="ECO:0000256" key="4">
    <source>
        <dbReference type="PROSITE-ProRule" id="PRU00433"/>
    </source>
</evidence>
<feature type="domain" description="Cytochrome c" evidence="6">
    <location>
        <begin position="224"/>
        <end position="314"/>
    </location>
</feature>
<proteinExistence type="predicted"/>
<dbReference type="Pfam" id="PF02433">
    <property type="entry name" value="FixO"/>
    <property type="match status" value="1"/>
</dbReference>
<name>A0A1I7MTQ5_9HYPH</name>
<keyword evidence="3 4" id="KW-0408">Iron</keyword>
<protein>
    <submittedName>
        <fullName evidence="7">Cytochrome c oxidase cbb3-type subunit 2</fullName>
    </submittedName>
</protein>
<dbReference type="RefSeq" id="WP_092862814.1">
    <property type="nucleotide sequence ID" value="NZ_FPCH01000001.1"/>
</dbReference>
<evidence type="ECO:0000256" key="5">
    <source>
        <dbReference type="SAM" id="MobiDB-lite"/>
    </source>
</evidence>